<dbReference type="InterPro" id="IPR007350">
    <property type="entry name" value="Transposase_Tc5_C"/>
</dbReference>
<gene>
    <name evidence="2" type="ORF">X777_05698</name>
</gene>
<dbReference type="EMBL" id="KK107241">
    <property type="protein sequence ID" value="EZA54562.1"/>
    <property type="molecule type" value="Genomic_DNA"/>
</dbReference>
<proteinExistence type="predicted"/>
<evidence type="ECO:0000259" key="1">
    <source>
        <dbReference type="Pfam" id="PF04236"/>
    </source>
</evidence>
<dbReference type="AlphaFoldDB" id="A0A026WES0"/>
<dbReference type="Pfam" id="PF04236">
    <property type="entry name" value="Transp_Tc5_C"/>
    <property type="match status" value="1"/>
</dbReference>
<evidence type="ECO:0000313" key="2">
    <source>
        <dbReference type="EMBL" id="EZA54562.1"/>
    </source>
</evidence>
<dbReference type="Proteomes" id="UP000053097">
    <property type="component" value="Unassembled WGS sequence"/>
</dbReference>
<organism evidence="2 3">
    <name type="scientific">Ooceraea biroi</name>
    <name type="common">Clonal raider ant</name>
    <name type="synonym">Cerapachys biroi</name>
    <dbReference type="NCBI Taxonomy" id="2015173"/>
    <lineage>
        <taxon>Eukaryota</taxon>
        <taxon>Metazoa</taxon>
        <taxon>Ecdysozoa</taxon>
        <taxon>Arthropoda</taxon>
        <taxon>Hexapoda</taxon>
        <taxon>Insecta</taxon>
        <taxon>Pterygota</taxon>
        <taxon>Neoptera</taxon>
        <taxon>Endopterygota</taxon>
        <taxon>Hymenoptera</taxon>
        <taxon>Apocrita</taxon>
        <taxon>Aculeata</taxon>
        <taxon>Formicoidea</taxon>
        <taxon>Formicidae</taxon>
        <taxon>Dorylinae</taxon>
        <taxon>Ooceraea</taxon>
    </lineage>
</organism>
<dbReference type="InterPro" id="IPR035896">
    <property type="entry name" value="AN1-like_Znf"/>
</dbReference>
<feature type="non-terminal residue" evidence="2">
    <location>
        <position position="382"/>
    </location>
</feature>
<sequence length="382" mass="45132">PHGAQVVEYITPAEKEEEDSFEYEECIVDDEDGKVDLSYKRNAVKFWKSGKKARRTLTSVQNSFHKVKSLQQLYRWEASVEKEACDRKSIVHDMNLRLWALEAKEQVDLPEFKAKCAQNCFPQDNNIQDAIYASRYWQLTRYRKIVCFKRKFLELKKFIMQTRVVSILEIHSRRTLTKSGESTGTFNPRVEETLFRPVNIYIQASKSGKLTSEHFKTWFSEHVTTRFMDGTLPKTTRAVDIPQDKEVQFLTIPKKTTGMIQPLDVLGFRVWKNFVRTFSDNRDVNLHSRNEIIKLQSLTHNQFSSPRFKNLFQYAWYKSGYVETHPAEFQNPVDFCYFKNEKNIPKCSICGMAAFIRCAWCGDYLCFKHFYEEYHYCTNYNP</sequence>
<reference evidence="2 3" key="1">
    <citation type="journal article" date="2014" name="Curr. Biol.">
        <title>The genome of the clonal raider ant Cerapachys biroi.</title>
        <authorList>
            <person name="Oxley P.R."/>
            <person name="Ji L."/>
            <person name="Fetter-Pruneda I."/>
            <person name="McKenzie S.K."/>
            <person name="Li C."/>
            <person name="Hu H."/>
            <person name="Zhang G."/>
            <person name="Kronauer D.J."/>
        </authorList>
    </citation>
    <scope>NUCLEOTIDE SEQUENCE [LARGE SCALE GENOMIC DNA]</scope>
</reference>
<evidence type="ECO:0000313" key="3">
    <source>
        <dbReference type="Proteomes" id="UP000053097"/>
    </source>
</evidence>
<feature type="non-terminal residue" evidence="2">
    <location>
        <position position="1"/>
    </location>
</feature>
<dbReference type="OMA" id="FIRCAWC"/>
<name>A0A026WES0_OOCBI</name>
<feature type="domain" description="Transposase Tc5 C-terminal" evidence="1">
    <location>
        <begin position="316"/>
        <end position="377"/>
    </location>
</feature>
<protein>
    <recommendedName>
        <fullName evidence="1">Transposase Tc5 C-terminal domain-containing protein</fullName>
    </recommendedName>
</protein>
<dbReference type="SUPFAM" id="SSF118310">
    <property type="entry name" value="AN1-like Zinc finger"/>
    <property type="match status" value="1"/>
</dbReference>
<accession>A0A026WES0</accession>
<keyword evidence="3" id="KW-1185">Reference proteome</keyword>
<dbReference type="OrthoDB" id="10039452at2759"/>